<reference evidence="1" key="1">
    <citation type="journal article" date="2022" name="Int. J. Mol. Sci.">
        <title>Draft Genome of Tanacetum Coccineum: Genomic Comparison of Closely Related Tanacetum-Family Plants.</title>
        <authorList>
            <person name="Yamashiro T."/>
            <person name="Shiraishi A."/>
            <person name="Nakayama K."/>
            <person name="Satake H."/>
        </authorList>
    </citation>
    <scope>NUCLEOTIDE SEQUENCE</scope>
</reference>
<comment type="caution">
    <text evidence="1">The sequence shown here is derived from an EMBL/GenBank/DDBJ whole genome shotgun (WGS) entry which is preliminary data.</text>
</comment>
<keyword evidence="1" id="KW-0548">Nucleotidyltransferase</keyword>
<protein>
    <submittedName>
        <fullName evidence="1">Reverse transcriptase domain-containing protein</fullName>
    </submittedName>
</protein>
<dbReference type="PANTHER" id="PTHR33067:SF9">
    <property type="entry name" value="RNA-DIRECTED DNA POLYMERASE"/>
    <property type="match status" value="1"/>
</dbReference>
<organism evidence="1 2">
    <name type="scientific">Tanacetum coccineum</name>
    <dbReference type="NCBI Taxonomy" id="301880"/>
    <lineage>
        <taxon>Eukaryota</taxon>
        <taxon>Viridiplantae</taxon>
        <taxon>Streptophyta</taxon>
        <taxon>Embryophyta</taxon>
        <taxon>Tracheophyta</taxon>
        <taxon>Spermatophyta</taxon>
        <taxon>Magnoliopsida</taxon>
        <taxon>eudicotyledons</taxon>
        <taxon>Gunneridae</taxon>
        <taxon>Pentapetalae</taxon>
        <taxon>asterids</taxon>
        <taxon>campanulids</taxon>
        <taxon>Asterales</taxon>
        <taxon>Asteraceae</taxon>
        <taxon>Asteroideae</taxon>
        <taxon>Anthemideae</taxon>
        <taxon>Anthemidinae</taxon>
        <taxon>Tanacetum</taxon>
    </lineage>
</organism>
<sequence>MLVEVGKFTFPVDVVILKMEEDSKVPLILGRPFLHTANAVSHVKQEQLNLGVGTERMTFFIDSEDFDALLDEGSKILYSIKGTLLKDKIFSKFDEFMAMNIKENSEYEFDKEEIPFKKITFDTEYKIKKSLDEPATDLEIHSLKNPLFFNKRQKDTENVATDHLSRIENDETSDNDDEIDDNFPSETLMEISTREIPWFAGFANYLVGDIMPKGMTYQQKNKFFSDLKNYFWEDPYLFKVCSDGMIRRCVSGPETHTILDQCHHGPTGRHYGPTITAKRSLRLRLILTNYHQRSSYSRSPLRSMSEN</sequence>
<proteinExistence type="predicted"/>
<evidence type="ECO:0000313" key="2">
    <source>
        <dbReference type="Proteomes" id="UP001151760"/>
    </source>
</evidence>
<keyword evidence="1" id="KW-0695">RNA-directed DNA polymerase</keyword>
<evidence type="ECO:0000313" key="1">
    <source>
        <dbReference type="EMBL" id="GJU00938.1"/>
    </source>
</evidence>
<dbReference type="EMBL" id="BQNB010020914">
    <property type="protein sequence ID" value="GJU00938.1"/>
    <property type="molecule type" value="Genomic_DNA"/>
</dbReference>
<dbReference type="Gene3D" id="2.40.70.10">
    <property type="entry name" value="Acid Proteases"/>
    <property type="match status" value="1"/>
</dbReference>
<name>A0ABQ5IL61_9ASTR</name>
<reference evidence="1" key="2">
    <citation type="submission" date="2022-01" db="EMBL/GenBank/DDBJ databases">
        <authorList>
            <person name="Yamashiro T."/>
            <person name="Shiraishi A."/>
            <person name="Satake H."/>
            <person name="Nakayama K."/>
        </authorList>
    </citation>
    <scope>NUCLEOTIDE SEQUENCE</scope>
</reference>
<dbReference type="InterPro" id="IPR021109">
    <property type="entry name" value="Peptidase_aspartic_dom_sf"/>
</dbReference>
<accession>A0ABQ5IL61</accession>
<keyword evidence="2" id="KW-1185">Reference proteome</keyword>
<gene>
    <name evidence="1" type="ORF">Tco_1111276</name>
</gene>
<keyword evidence="1" id="KW-0808">Transferase</keyword>
<dbReference type="PANTHER" id="PTHR33067">
    <property type="entry name" value="RNA-DIRECTED DNA POLYMERASE-RELATED"/>
    <property type="match status" value="1"/>
</dbReference>
<dbReference type="Proteomes" id="UP001151760">
    <property type="component" value="Unassembled WGS sequence"/>
</dbReference>
<dbReference type="GO" id="GO:0003964">
    <property type="term" value="F:RNA-directed DNA polymerase activity"/>
    <property type="evidence" value="ECO:0007669"/>
    <property type="project" value="UniProtKB-KW"/>
</dbReference>